<dbReference type="FunFam" id="3.40.50.20:FF:000006">
    <property type="entry name" value="Phosphoribosylamine--glycine ligase, chloroplastic"/>
    <property type="match status" value="1"/>
</dbReference>
<dbReference type="GO" id="GO:0009113">
    <property type="term" value="P:purine nucleobase biosynthetic process"/>
    <property type="evidence" value="ECO:0007669"/>
    <property type="project" value="InterPro"/>
</dbReference>
<dbReference type="UniPathway" id="UPA00074">
    <property type="reaction ID" value="UER00125"/>
</dbReference>
<dbReference type="PANTHER" id="PTHR43472:SF1">
    <property type="entry name" value="PHOSPHORIBOSYLAMINE--GLYCINE LIGASE, CHLOROPLASTIC"/>
    <property type="match status" value="1"/>
</dbReference>
<evidence type="ECO:0000256" key="3">
    <source>
        <dbReference type="ARBA" id="ARBA00005174"/>
    </source>
</evidence>
<dbReference type="GO" id="GO:0005524">
    <property type="term" value="F:ATP binding"/>
    <property type="evidence" value="ECO:0007669"/>
    <property type="project" value="UniProtKB-UniRule"/>
</dbReference>
<keyword evidence="8 14" id="KW-0658">Purine biosynthesis</keyword>
<evidence type="ECO:0000256" key="14">
    <source>
        <dbReference type="HAMAP-Rule" id="MF_00138"/>
    </source>
</evidence>
<dbReference type="GO" id="GO:0006189">
    <property type="term" value="P:'de novo' IMP biosynthetic process"/>
    <property type="evidence" value="ECO:0007669"/>
    <property type="project" value="UniProtKB-UniRule"/>
</dbReference>
<dbReference type="PROSITE" id="PS00184">
    <property type="entry name" value="GARS"/>
    <property type="match status" value="1"/>
</dbReference>
<dbReference type="GO" id="GO:0004637">
    <property type="term" value="F:phosphoribosylamine-glycine ligase activity"/>
    <property type="evidence" value="ECO:0007669"/>
    <property type="project" value="UniProtKB-UniRule"/>
</dbReference>
<dbReference type="InterPro" id="IPR000115">
    <property type="entry name" value="PRibGlycinamide_synth"/>
</dbReference>
<dbReference type="PROSITE" id="PS50975">
    <property type="entry name" value="ATP_GRASP"/>
    <property type="match status" value="1"/>
</dbReference>
<dbReference type="SMART" id="SM01210">
    <property type="entry name" value="GARS_C"/>
    <property type="match status" value="1"/>
</dbReference>
<comment type="pathway">
    <text evidence="3 14">Purine metabolism; IMP biosynthesis via de novo pathway; N(1)-(5-phospho-D-ribosyl)glycinamide from 5-phospho-alpha-D-ribose 1-diphosphate: step 2/2.</text>
</comment>
<dbReference type="AlphaFoldDB" id="A0A497E3V6"/>
<dbReference type="FunFam" id="3.90.600.10:FF:000001">
    <property type="entry name" value="Trifunctional purine biosynthetic protein adenosine-3"/>
    <property type="match status" value="1"/>
</dbReference>
<evidence type="ECO:0000256" key="4">
    <source>
        <dbReference type="ARBA" id="ARBA00013255"/>
    </source>
</evidence>
<dbReference type="SUPFAM" id="SSF51246">
    <property type="entry name" value="Rudiment single hybrid motif"/>
    <property type="match status" value="1"/>
</dbReference>
<dbReference type="InterPro" id="IPR016185">
    <property type="entry name" value="PreATP-grasp_dom_sf"/>
</dbReference>
<keyword evidence="9 15" id="KW-0067">ATP-binding</keyword>
<accession>A0A497E3V6</accession>
<dbReference type="InterPro" id="IPR020559">
    <property type="entry name" value="PRibGlycinamide_synth_CS"/>
</dbReference>
<feature type="domain" description="ATP-grasp" evidence="16">
    <location>
        <begin position="108"/>
        <end position="313"/>
    </location>
</feature>
<protein>
    <recommendedName>
        <fullName evidence="4 14">Phosphoribosylamine--glycine ligase</fullName>
        <ecNumber evidence="4 14">6.3.4.13</ecNumber>
    </recommendedName>
    <alternativeName>
        <fullName evidence="14">GARS</fullName>
    </alternativeName>
    <alternativeName>
        <fullName evidence="12 14">Glycinamide ribonucleotide synthetase</fullName>
    </alternativeName>
    <alternativeName>
        <fullName evidence="13 14">Phosphoribosylglycinamide synthetase</fullName>
    </alternativeName>
</protein>
<dbReference type="InterPro" id="IPR013815">
    <property type="entry name" value="ATP_grasp_subdomain_1"/>
</dbReference>
<evidence type="ECO:0000256" key="9">
    <source>
        <dbReference type="ARBA" id="ARBA00022840"/>
    </source>
</evidence>
<comment type="cofactor">
    <cofactor evidence="2">
        <name>Mg(2+)</name>
        <dbReference type="ChEBI" id="CHEBI:18420"/>
    </cofactor>
</comment>
<evidence type="ECO:0000313" key="17">
    <source>
        <dbReference type="EMBL" id="RLE09443.1"/>
    </source>
</evidence>
<dbReference type="InterPro" id="IPR020561">
    <property type="entry name" value="PRibGlycinamid_synth_ATP-grasp"/>
</dbReference>
<dbReference type="Pfam" id="PF02844">
    <property type="entry name" value="GARS_N"/>
    <property type="match status" value="1"/>
</dbReference>
<evidence type="ECO:0000256" key="10">
    <source>
        <dbReference type="ARBA" id="ARBA00023211"/>
    </source>
</evidence>
<dbReference type="SUPFAM" id="SSF56059">
    <property type="entry name" value="Glutathione synthetase ATP-binding domain-like"/>
    <property type="match status" value="1"/>
</dbReference>
<dbReference type="SUPFAM" id="SSF52440">
    <property type="entry name" value="PreATP-grasp domain"/>
    <property type="match status" value="1"/>
</dbReference>
<keyword evidence="6" id="KW-0479">Metal-binding</keyword>
<evidence type="ECO:0000256" key="12">
    <source>
        <dbReference type="ARBA" id="ARBA00042242"/>
    </source>
</evidence>
<dbReference type="HAMAP" id="MF_00138">
    <property type="entry name" value="GARS"/>
    <property type="match status" value="1"/>
</dbReference>
<dbReference type="PANTHER" id="PTHR43472">
    <property type="entry name" value="PHOSPHORIBOSYLAMINE--GLYCINE LIGASE"/>
    <property type="match status" value="1"/>
</dbReference>
<evidence type="ECO:0000259" key="16">
    <source>
        <dbReference type="PROSITE" id="PS50975"/>
    </source>
</evidence>
<evidence type="ECO:0000256" key="2">
    <source>
        <dbReference type="ARBA" id="ARBA00001946"/>
    </source>
</evidence>
<comment type="caution">
    <text evidence="17">The sequence shown here is derived from an EMBL/GenBank/DDBJ whole genome shotgun (WGS) entry which is preliminary data.</text>
</comment>
<dbReference type="Gene3D" id="3.30.470.20">
    <property type="entry name" value="ATP-grasp fold, B domain"/>
    <property type="match status" value="1"/>
</dbReference>
<dbReference type="EMBL" id="QMPZ01000045">
    <property type="protein sequence ID" value="RLE09443.1"/>
    <property type="molecule type" value="Genomic_DNA"/>
</dbReference>
<dbReference type="Pfam" id="PF02843">
    <property type="entry name" value="GARS_C"/>
    <property type="match status" value="1"/>
</dbReference>
<dbReference type="Pfam" id="PF01071">
    <property type="entry name" value="GARS_A"/>
    <property type="match status" value="1"/>
</dbReference>
<evidence type="ECO:0000313" key="18">
    <source>
        <dbReference type="Proteomes" id="UP000279422"/>
    </source>
</evidence>
<evidence type="ECO:0000256" key="11">
    <source>
        <dbReference type="ARBA" id="ARBA00038345"/>
    </source>
</evidence>
<dbReference type="Proteomes" id="UP000279422">
    <property type="component" value="Unassembled WGS sequence"/>
</dbReference>
<comment type="similarity">
    <text evidence="11 14">Belongs to the GARS family.</text>
</comment>
<evidence type="ECO:0000256" key="7">
    <source>
        <dbReference type="ARBA" id="ARBA00022741"/>
    </source>
</evidence>
<dbReference type="InterPro" id="IPR020562">
    <property type="entry name" value="PRibGlycinamide_synth_N"/>
</dbReference>
<comment type="cofactor">
    <cofactor evidence="1">
        <name>Mn(2+)</name>
        <dbReference type="ChEBI" id="CHEBI:29035"/>
    </cofactor>
</comment>
<dbReference type="Gene3D" id="3.30.1490.20">
    <property type="entry name" value="ATP-grasp fold, A domain"/>
    <property type="match status" value="1"/>
</dbReference>
<evidence type="ECO:0000256" key="6">
    <source>
        <dbReference type="ARBA" id="ARBA00022723"/>
    </source>
</evidence>
<dbReference type="GO" id="GO:0046872">
    <property type="term" value="F:metal ion binding"/>
    <property type="evidence" value="ECO:0007669"/>
    <property type="project" value="UniProtKB-KW"/>
</dbReference>
<dbReference type="EC" id="6.3.4.13" evidence="4 14"/>
<name>A0A497E3V6_UNCAE</name>
<keyword evidence="5 14" id="KW-0436">Ligase</keyword>
<dbReference type="SMART" id="SM01209">
    <property type="entry name" value="GARS_A"/>
    <property type="match status" value="1"/>
</dbReference>
<keyword evidence="10" id="KW-0464">Manganese</keyword>
<dbReference type="InterPro" id="IPR020560">
    <property type="entry name" value="PRibGlycinamide_synth_C-dom"/>
</dbReference>
<keyword evidence="7 15" id="KW-0547">Nucleotide-binding</keyword>
<dbReference type="NCBIfam" id="TIGR00877">
    <property type="entry name" value="purD"/>
    <property type="match status" value="1"/>
</dbReference>
<evidence type="ECO:0000256" key="1">
    <source>
        <dbReference type="ARBA" id="ARBA00001936"/>
    </source>
</evidence>
<comment type="catalytic activity">
    <reaction evidence="14">
        <text>5-phospho-beta-D-ribosylamine + glycine + ATP = N(1)-(5-phospho-beta-D-ribosyl)glycinamide + ADP + phosphate + H(+)</text>
        <dbReference type="Rhea" id="RHEA:17453"/>
        <dbReference type="ChEBI" id="CHEBI:15378"/>
        <dbReference type="ChEBI" id="CHEBI:30616"/>
        <dbReference type="ChEBI" id="CHEBI:43474"/>
        <dbReference type="ChEBI" id="CHEBI:57305"/>
        <dbReference type="ChEBI" id="CHEBI:58681"/>
        <dbReference type="ChEBI" id="CHEBI:143788"/>
        <dbReference type="ChEBI" id="CHEBI:456216"/>
        <dbReference type="EC" id="6.3.4.13"/>
    </reaction>
</comment>
<gene>
    <name evidence="14" type="primary">purD</name>
    <name evidence="17" type="ORF">DRJ00_04150</name>
</gene>
<dbReference type="Gene3D" id="3.90.600.10">
    <property type="entry name" value="Phosphoribosylglycinamide synthetase, C-terminal domain"/>
    <property type="match status" value="1"/>
</dbReference>
<dbReference type="InterPro" id="IPR011054">
    <property type="entry name" value="Rudment_hybrid_motif"/>
</dbReference>
<evidence type="ECO:0000256" key="5">
    <source>
        <dbReference type="ARBA" id="ARBA00022598"/>
    </source>
</evidence>
<dbReference type="InterPro" id="IPR011761">
    <property type="entry name" value="ATP-grasp"/>
</dbReference>
<evidence type="ECO:0000256" key="13">
    <source>
        <dbReference type="ARBA" id="ARBA00042864"/>
    </source>
</evidence>
<dbReference type="InterPro" id="IPR037123">
    <property type="entry name" value="PRibGlycinamide_synth_C_sf"/>
</dbReference>
<reference evidence="17 18" key="1">
    <citation type="submission" date="2018-06" db="EMBL/GenBank/DDBJ databases">
        <title>Extensive metabolic versatility and redundancy in microbially diverse, dynamic hydrothermal sediments.</title>
        <authorList>
            <person name="Dombrowski N."/>
            <person name="Teske A."/>
            <person name="Baker B.J."/>
        </authorList>
    </citation>
    <scope>NUCLEOTIDE SEQUENCE [LARGE SCALE GENOMIC DNA]</scope>
    <source>
        <strain evidence="17">B47_G16</strain>
    </source>
</reference>
<evidence type="ECO:0000256" key="8">
    <source>
        <dbReference type="ARBA" id="ARBA00022755"/>
    </source>
</evidence>
<sequence>MKVLVIGGGGREHALCWKLSQSPKVDKIYCIPGNAGISEIAECRQMEYEKDFSSLAQFVVKEKIDFTIVGPEVPLVNGIVDYFQKRGLAIFGPSKKAAELEGSKVFAKKFMKRHNIPTAPFRIFSDPDKAIKYVNEEEGEKVIKADGLAFGKGSLVTSTKKEAIEAIELIMRKKAFGEAGRRIVVEERLRGKEISFFVLTDGKSIKPLISSRDHKRIYDGDKGPNTGGMGAFSPAPISPSLYEKILRRIIVPTLRGMKEEGREYKGVLYAGLMIEKGEPRVLEFNVRFGDPETQVTLPRLKNDLLEVLWAVHTGNLYKINLEWRHHAAVCVILASRGYPGKYEKGKEIQGLENLARIKNVFPFFAGVKKENGKLVTSGGRVIGVTALADSLKRSVQDVYRAVSKVYFEGMYYRRDIGRTGLTKRARVVE</sequence>
<organism evidence="17 18">
    <name type="scientific">Aerophobetes bacterium</name>
    <dbReference type="NCBI Taxonomy" id="2030807"/>
    <lineage>
        <taxon>Bacteria</taxon>
        <taxon>Candidatus Aerophobota</taxon>
    </lineage>
</organism>
<proteinExistence type="inferred from homology"/>
<evidence type="ECO:0000256" key="15">
    <source>
        <dbReference type="PROSITE-ProRule" id="PRU00409"/>
    </source>
</evidence>
<dbReference type="Gene3D" id="3.40.50.20">
    <property type="match status" value="1"/>
</dbReference>